<dbReference type="AlphaFoldDB" id="A0A371GWP7"/>
<dbReference type="PANTHER" id="PTHR31087">
    <property type="match status" value="1"/>
</dbReference>
<dbReference type="Proteomes" id="UP000257109">
    <property type="component" value="Unassembled WGS sequence"/>
</dbReference>
<dbReference type="Pfam" id="PF04525">
    <property type="entry name" value="LOR"/>
    <property type="match status" value="1"/>
</dbReference>
<dbReference type="OrthoDB" id="748129at2759"/>
<dbReference type="STRING" id="157652.A0A371GWP7"/>
<sequence length="204" mass="22754">MPKVYPNASVSERPKASEVVLTVWKKSLLPSCNGFTVFDSRGNLVYRVDNYIAGNKDEILLMDAAGTPLLTLRRKEINEMNQRLSLGDTSWLVFEGEDSVKLLFTARKLVNILNTKCLAHLLTGNNKKEVAYEIEGSYAKRCCTFYDNNRRKVGEMKMKEAVAGGVAFGADIFRLVLQPDMDSTLAMAFVILLDHMFGSASSSR</sequence>
<evidence type="ECO:0000313" key="2">
    <source>
        <dbReference type="EMBL" id="RDX94929.1"/>
    </source>
</evidence>
<protein>
    <submittedName>
        <fullName evidence="2">Protein LURP-one-related 8</fullName>
    </submittedName>
</protein>
<dbReference type="EMBL" id="QJKJ01004249">
    <property type="protein sequence ID" value="RDX94929.1"/>
    <property type="molecule type" value="Genomic_DNA"/>
</dbReference>
<dbReference type="Gene3D" id="2.40.160.200">
    <property type="entry name" value="LURP1-related"/>
    <property type="match status" value="1"/>
</dbReference>
<dbReference type="SUPFAM" id="SSF54518">
    <property type="entry name" value="Tubby C-terminal domain-like"/>
    <property type="match status" value="1"/>
</dbReference>
<organism evidence="2 3">
    <name type="scientific">Mucuna pruriens</name>
    <name type="common">Velvet bean</name>
    <name type="synonym">Dolichos pruriens</name>
    <dbReference type="NCBI Taxonomy" id="157652"/>
    <lineage>
        <taxon>Eukaryota</taxon>
        <taxon>Viridiplantae</taxon>
        <taxon>Streptophyta</taxon>
        <taxon>Embryophyta</taxon>
        <taxon>Tracheophyta</taxon>
        <taxon>Spermatophyta</taxon>
        <taxon>Magnoliopsida</taxon>
        <taxon>eudicotyledons</taxon>
        <taxon>Gunneridae</taxon>
        <taxon>Pentapetalae</taxon>
        <taxon>rosids</taxon>
        <taxon>fabids</taxon>
        <taxon>Fabales</taxon>
        <taxon>Fabaceae</taxon>
        <taxon>Papilionoideae</taxon>
        <taxon>50 kb inversion clade</taxon>
        <taxon>NPAAA clade</taxon>
        <taxon>indigoferoid/millettioid clade</taxon>
        <taxon>Phaseoleae</taxon>
        <taxon>Mucuna</taxon>
    </lineage>
</organism>
<proteinExistence type="inferred from homology"/>
<keyword evidence="3" id="KW-1185">Reference proteome</keyword>
<evidence type="ECO:0000313" key="3">
    <source>
        <dbReference type="Proteomes" id="UP000257109"/>
    </source>
</evidence>
<comment type="similarity">
    <text evidence="1">Belongs to the LOR family.</text>
</comment>
<dbReference type="PANTHER" id="PTHR31087:SF22">
    <property type="entry name" value="PROTEIN LURP-ONE-RELATED 8"/>
    <property type="match status" value="1"/>
</dbReference>
<dbReference type="InterPro" id="IPR025659">
    <property type="entry name" value="Tubby-like_C"/>
</dbReference>
<dbReference type="InterPro" id="IPR007612">
    <property type="entry name" value="LOR"/>
</dbReference>
<dbReference type="InterPro" id="IPR038595">
    <property type="entry name" value="LOR_sf"/>
</dbReference>
<reference evidence="2" key="1">
    <citation type="submission" date="2018-05" db="EMBL/GenBank/DDBJ databases">
        <title>Draft genome of Mucuna pruriens seed.</title>
        <authorList>
            <person name="Nnadi N.E."/>
            <person name="Vos R."/>
            <person name="Hasami M.H."/>
            <person name="Devisetty U.K."/>
            <person name="Aguiy J.C."/>
        </authorList>
    </citation>
    <scope>NUCLEOTIDE SEQUENCE [LARGE SCALE GENOMIC DNA]</scope>
    <source>
        <strain evidence="2">JCA_2017</strain>
    </source>
</reference>
<feature type="non-terminal residue" evidence="2">
    <location>
        <position position="1"/>
    </location>
</feature>
<comment type="caution">
    <text evidence="2">The sequence shown here is derived from an EMBL/GenBank/DDBJ whole genome shotgun (WGS) entry which is preliminary data.</text>
</comment>
<gene>
    <name evidence="2" type="ORF">CR513_22623</name>
</gene>
<evidence type="ECO:0000256" key="1">
    <source>
        <dbReference type="ARBA" id="ARBA00005437"/>
    </source>
</evidence>
<accession>A0A371GWP7</accession>
<name>A0A371GWP7_MUCPR</name>